<protein>
    <recommendedName>
        <fullName evidence="2">Cobalt-zinc-cadmium resistance protein CzcC</fullName>
    </recommendedName>
</protein>
<dbReference type="AlphaFoldDB" id="A0A645FET5"/>
<evidence type="ECO:0000313" key="1">
    <source>
        <dbReference type="EMBL" id="MPN12908.1"/>
    </source>
</evidence>
<sequence>MKFSNNRSGELKTAYYTTLQSEAQYKQTELQVQAEVTQAYFNYQAAQKQVAQFNTGLLAEAKTILEGKIYSYKRGETTLLEVLNAQRTYNEVQQNYYQTLFNHASALVELERAAGIWDINF</sequence>
<dbReference type="EMBL" id="VSSQ01059332">
    <property type="protein sequence ID" value="MPN12908.1"/>
    <property type="molecule type" value="Genomic_DNA"/>
</dbReference>
<dbReference type="Gene3D" id="1.20.1600.10">
    <property type="entry name" value="Outer membrane efflux proteins (OEP)"/>
    <property type="match status" value="1"/>
</dbReference>
<dbReference type="PANTHER" id="PTHR30203">
    <property type="entry name" value="OUTER MEMBRANE CATION EFFLUX PROTEIN"/>
    <property type="match status" value="1"/>
</dbReference>
<dbReference type="InterPro" id="IPR010131">
    <property type="entry name" value="MdtP/NodT-like"/>
</dbReference>
<dbReference type="InterPro" id="IPR003423">
    <property type="entry name" value="OMP_efflux"/>
</dbReference>
<comment type="caution">
    <text evidence="1">The sequence shown here is derived from an EMBL/GenBank/DDBJ whole genome shotgun (WGS) entry which is preliminary data.</text>
</comment>
<accession>A0A645FET5</accession>
<dbReference type="GO" id="GO:0015562">
    <property type="term" value="F:efflux transmembrane transporter activity"/>
    <property type="evidence" value="ECO:0007669"/>
    <property type="project" value="InterPro"/>
</dbReference>
<organism evidence="1">
    <name type="scientific">bioreactor metagenome</name>
    <dbReference type="NCBI Taxonomy" id="1076179"/>
    <lineage>
        <taxon>unclassified sequences</taxon>
        <taxon>metagenomes</taxon>
        <taxon>ecological metagenomes</taxon>
    </lineage>
</organism>
<proteinExistence type="predicted"/>
<gene>
    <name evidence="1" type="ORF">SDC9_160228</name>
</gene>
<dbReference type="SUPFAM" id="SSF56954">
    <property type="entry name" value="Outer membrane efflux proteins (OEP)"/>
    <property type="match status" value="1"/>
</dbReference>
<evidence type="ECO:0008006" key="2">
    <source>
        <dbReference type="Google" id="ProtNLM"/>
    </source>
</evidence>
<dbReference type="Pfam" id="PF02321">
    <property type="entry name" value="OEP"/>
    <property type="match status" value="1"/>
</dbReference>
<reference evidence="1" key="1">
    <citation type="submission" date="2019-08" db="EMBL/GenBank/DDBJ databases">
        <authorList>
            <person name="Kucharzyk K."/>
            <person name="Murdoch R.W."/>
            <person name="Higgins S."/>
            <person name="Loffler F."/>
        </authorList>
    </citation>
    <scope>NUCLEOTIDE SEQUENCE</scope>
</reference>
<dbReference type="PANTHER" id="PTHR30203:SF24">
    <property type="entry name" value="BLR4935 PROTEIN"/>
    <property type="match status" value="1"/>
</dbReference>
<name>A0A645FET5_9ZZZZ</name>